<dbReference type="STRING" id="556325.BHE16_02180"/>
<organism evidence="2 3">
    <name type="scientific">Neomicrococcus aestuarii</name>
    <dbReference type="NCBI Taxonomy" id="556325"/>
    <lineage>
        <taxon>Bacteria</taxon>
        <taxon>Bacillati</taxon>
        <taxon>Actinomycetota</taxon>
        <taxon>Actinomycetes</taxon>
        <taxon>Micrococcales</taxon>
        <taxon>Micrococcaceae</taxon>
        <taxon>Neomicrococcus</taxon>
    </lineage>
</organism>
<dbReference type="RefSeq" id="WP_071893499.1">
    <property type="nucleotide sequence ID" value="NZ_CP018135.1"/>
</dbReference>
<dbReference type="GO" id="GO:0016874">
    <property type="term" value="F:ligase activity"/>
    <property type="evidence" value="ECO:0007669"/>
    <property type="project" value="UniProtKB-KW"/>
</dbReference>
<dbReference type="InterPro" id="IPR004143">
    <property type="entry name" value="BPL_LPL_catalytic"/>
</dbReference>
<protein>
    <submittedName>
        <fullName evidence="2">Lipoate--protein ligase</fullName>
    </submittedName>
</protein>
<feature type="domain" description="BPL/LPL catalytic" evidence="1">
    <location>
        <begin position="35"/>
        <end position="243"/>
    </location>
</feature>
<reference evidence="2 3" key="1">
    <citation type="submission" date="2016-11" db="EMBL/GenBank/DDBJ databases">
        <title>Genome sequencing of Zhihengliuella aestuarii B18 antagonistic to Plasmodiophora brassicae.</title>
        <authorList>
            <person name="Luo Y."/>
        </authorList>
    </citation>
    <scope>NUCLEOTIDE SEQUENCE [LARGE SCALE GENOMIC DNA]</scope>
    <source>
        <strain evidence="2 3">B18</strain>
    </source>
</reference>
<name>A0A1L2ZLX6_9MICC</name>
<dbReference type="AlphaFoldDB" id="A0A1L2ZLX6"/>
<dbReference type="Pfam" id="PF21948">
    <property type="entry name" value="LplA-B_cat"/>
    <property type="match status" value="1"/>
</dbReference>
<dbReference type="SUPFAM" id="SSF55681">
    <property type="entry name" value="Class II aaRS and biotin synthetases"/>
    <property type="match status" value="1"/>
</dbReference>
<dbReference type="OrthoDB" id="5243608at2"/>
<sequence length="245" mass="26258">MSVTVDLDLLREEPSADPVADLARGIDLLNEVKGGERGATLRIYRPSPTLAFGQRDVRLPGFESARMAALRHGFEPVVRKAGGRAAAYHQGTLIIDHVQPEPDAMLGHTIRFQEFGALFADALRSVGVDAHIGELPGEYCAGEYSVYGTSHSGTASQYDAAASVKLVGTAQRVVTGAWLFTSVLVVTDSAPLRSVLDEVYQAMEIPMDPRTVGAVEDLVPGMSVDAVTESLLNTYRGSGKWNLDT</sequence>
<dbReference type="InterPro" id="IPR045864">
    <property type="entry name" value="aa-tRNA-synth_II/BPL/LPL"/>
</dbReference>
<proteinExistence type="predicted"/>
<dbReference type="EMBL" id="CP018135">
    <property type="protein sequence ID" value="APF40021.1"/>
    <property type="molecule type" value="Genomic_DNA"/>
</dbReference>
<gene>
    <name evidence="2" type="ORF">BHE16_02180</name>
</gene>
<evidence type="ECO:0000259" key="1">
    <source>
        <dbReference type="PROSITE" id="PS51733"/>
    </source>
</evidence>
<keyword evidence="3" id="KW-1185">Reference proteome</keyword>
<dbReference type="KEGG" id="nae:BHE16_02180"/>
<evidence type="ECO:0000313" key="3">
    <source>
        <dbReference type="Proteomes" id="UP000183530"/>
    </source>
</evidence>
<dbReference type="PROSITE" id="PS51733">
    <property type="entry name" value="BPL_LPL_CATALYTIC"/>
    <property type="match status" value="1"/>
</dbReference>
<accession>A0A1L2ZLX6</accession>
<dbReference type="Proteomes" id="UP000183530">
    <property type="component" value="Chromosome"/>
</dbReference>
<keyword evidence="2" id="KW-0436">Ligase</keyword>
<dbReference type="Gene3D" id="3.30.930.10">
    <property type="entry name" value="Bira Bifunctional Protein, Domain 2"/>
    <property type="match status" value="1"/>
</dbReference>
<evidence type="ECO:0000313" key="2">
    <source>
        <dbReference type="EMBL" id="APF40021.1"/>
    </source>
</evidence>